<dbReference type="GO" id="GO:0016887">
    <property type="term" value="F:ATP hydrolysis activity"/>
    <property type="evidence" value="ECO:0007669"/>
    <property type="project" value="InterPro"/>
</dbReference>
<evidence type="ECO:0000256" key="5">
    <source>
        <dbReference type="SAM" id="MobiDB-lite"/>
    </source>
</evidence>
<evidence type="ECO:0000259" key="6">
    <source>
        <dbReference type="PROSITE" id="PS50893"/>
    </source>
</evidence>
<dbReference type="AlphaFoldDB" id="A0A7Z0J027"/>
<evidence type="ECO:0000256" key="4">
    <source>
        <dbReference type="ARBA" id="ARBA00022840"/>
    </source>
</evidence>
<dbReference type="Proteomes" id="UP000535276">
    <property type="component" value="Unassembled WGS sequence"/>
</dbReference>
<dbReference type="InterPro" id="IPR008995">
    <property type="entry name" value="Mo/tungstate-bd_C_term_dom"/>
</dbReference>
<dbReference type="InterPro" id="IPR013611">
    <property type="entry name" value="Transp-assoc_OB_typ2"/>
</dbReference>
<proteinExistence type="inferred from homology"/>
<dbReference type="SUPFAM" id="SSF50331">
    <property type="entry name" value="MOP-like"/>
    <property type="match status" value="1"/>
</dbReference>
<keyword evidence="4 8" id="KW-0067">ATP-binding</keyword>
<reference evidence="8 10" key="1">
    <citation type="submission" date="2020-07" db="EMBL/GenBank/DDBJ databases">
        <title>Genomic Encyclopedia of Type Strains, Phase IV (KMG-V): Genome sequencing to study the core and pangenomes of soil and plant-associated prokaryotes.</title>
        <authorList>
            <person name="Whitman W."/>
        </authorList>
    </citation>
    <scope>NUCLEOTIDE SEQUENCE [LARGE SCALE GENOMIC DNA]</scope>
    <source>
        <strain evidence="7 9">SEMIA 4011</strain>
        <strain evidence="8 10">SEMIA 4052</strain>
    </source>
</reference>
<dbReference type="PROSITE" id="PS50893">
    <property type="entry name" value="ABC_TRANSPORTER_2"/>
    <property type="match status" value="1"/>
</dbReference>
<dbReference type="RefSeq" id="WP_003592157.1">
    <property type="nucleotide sequence ID" value="NZ_JACBZV010000007.1"/>
</dbReference>
<feature type="region of interest" description="Disordered" evidence="5">
    <location>
        <begin position="361"/>
        <end position="395"/>
    </location>
</feature>
<dbReference type="GO" id="GO:0043190">
    <property type="term" value="C:ATP-binding cassette (ABC) transporter complex"/>
    <property type="evidence" value="ECO:0007669"/>
    <property type="project" value="InterPro"/>
</dbReference>
<keyword evidence="2" id="KW-0813">Transport</keyword>
<name>A0A7Z0J027_RHILE</name>
<dbReference type="InterPro" id="IPR003439">
    <property type="entry name" value="ABC_transporter-like_ATP-bd"/>
</dbReference>
<comment type="similarity">
    <text evidence="1">Belongs to the ABC transporter superfamily.</text>
</comment>
<organism evidence="8 10">
    <name type="scientific">Rhizobium leguminosarum</name>
    <dbReference type="NCBI Taxonomy" id="384"/>
    <lineage>
        <taxon>Bacteria</taxon>
        <taxon>Pseudomonadati</taxon>
        <taxon>Pseudomonadota</taxon>
        <taxon>Alphaproteobacteria</taxon>
        <taxon>Hyphomicrobiales</taxon>
        <taxon>Rhizobiaceae</taxon>
        <taxon>Rhizobium/Agrobacterium group</taxon>
        <taxon>Rhizobium</taxon>
    </lineage>
</organism>
<dbReference type="Gene3D" id="3.40.50.300">
    <property type="entry name" value="P-loop containing nucleotide triphosphate hydrolases"/>
    <property type="match status" value="1"/>
</dbReference>
<evidence type="ECO:0000256" key="2">
    <source>
        <dbReference type="ARBA" id="ARBA00022448"/>
    </source>
</evidence>
<sequence>MASASTNDIEFRSVTKNYGAVTAVTDINLNVPKGAFLALLGPSGCGKTTCLRMIGGFEQPSEGVVLIDGREMNGVPAYRRPVNMVFQHYALFPHFNVEQNVAYGLRQMRPRLAAAEINRRAAEALEMVRLGSFAKRRIHEMSGGQQQRVALARAIVNRPSVLLLDEPLAALDKKLRSAMQIELQTLQRELGITFVLVTHDQEEALSMADVVCVMSAGRIRQLGTAQEIYDRPADLFVADFVGKTNRIDATLEPDGTTLRLGDGSALAAIARPGLATGDVIVAIRPEAIRLTRAAVGSTSFAGTVTHRIFLGSSAEYAVTVPGLGDFLVTADRRGMNESHLVEPGEAVFLGFDPDVAHVFPGEASSPQVSSASNAKTRTREQHHEQGLQGSSAYYP</sequence>
<dbReference type="GO" id="GO:0015847">
    <property type="term" value="P:putrescine transport"/>
    <property type="evidence" value="ECO:0007669"/>
    <property type="project" value="UniProtKB-ARBA"/>
</dbReference>
<dbReference type="InterPro" id="IPR017871">
    <property type="entry name" value="ABC_transporter-like_CS"/>
</dbReference>
<keyword evidence="3" id="KW-0547">Nucleotide-binding</keyword>
<dbReference type="Proteomes" id="UP000517187">
    <property type="component" value="Unassembled WGS sequence"/>
</dbReference>
<dbReference type="InterPro" id="IPR027417">
    <property type="entry name" value="P-loop_NTPase"/>
</dbReference>
<evidence type="ECO:0000256" key="1">
    <source>
        <dbReference type="ARBA" id="ARBA00005417"/>
    </source>
</evidence>
<evidence type="ECO:0000313" key="8">
    <source>
        <dbReference type="EMBL" id="NYJ13253.1"/>
    </source>
</evidence>
<evidence type="ECO:0000313" key="7">
    <source>
        <dbReference type="EMBL" id="MBB6219802.1"/>
    </source>
</evidence>
<dbReference type="Pfam" id="PF08402">
    <property type="entry name" value="TOBE_2"/>
    <property type="match status" value="1"/>
</dbReference>
<gene>
    <name evidence="7" type="ORF">GGE66_000746</name>
    <name evidence="8" type="ORF">GGI64_004334</name>
</gene>
<dbReference type="GO" id="GO:0005524">
    <property type="term" value="F:ATP binding"/>
    <property type="evidence" value="ECO:0007669"/>
    <property type="project" value="UniProtKB-KW"/>
</dbReference>
<evidence type="ECO:0000313" key="9">
    <source>
        <dbReference type="Proteomes" id="UP000517187"/>
    </source>
</evidence>
<accession>A0A7Z0J027</accession>
<feature type="compositionally biased region" description="Polar residues" evidence="5">
    <location>
        <begin position="364"/>
        <end position="375"/>
    </location>
</feature>
<dbReference type="InterPro" id="IPR050093">
    <property type="entry name" value="ABC_SmlMolc_Importer"/>
</dbReference>
<dbReference type="PANTHER" id="PTHR42781">
    <property type="entry name" value="SPERMIDINE/PUTRESCINE IMPORT ATP-BINDING PROTEIN POTA"/>
    <property type="match status" value="1"/>
</dbReference>
<protein>
    <submittedName>
        <fullName evidence="8">Spermidine/putrescine transport system ATP-binding protein</fullName>
    </submittedName>
</protein>
<dbReference type="GO" id="GO:0022857">
    <property type="term" value="F:transmembrane transporter activity"/>
    <property type="evidence" value="ECO:0007669"/>
    <property type="project" value="InterPro"/>
</dbReference>
<dbReference type="PROSITE" id="PS00211">
    <property type="entry name" value="ABC_TRANSPORTER_1"/>
    <property type="match status" value="1"/>
</dbReference>
<dbReference type="PANTHER" id="PTHR42781:SF4">
    <property type="entry name" value="SPERMIDINE_PUTRESCINE IMPORT ATP-BINDING PROTEIN POTA"/>
    <property type="match status" value="1"/>
</dbReference>
<evidence type="ECO:0000256" key="3">
    <source>
        <dbReference type="ARBA" id="ARBA00022741"/>
    </source>
</evidence>
<dbReference type="FunFam" id="3.40.50.300:FF:000133">
    <property type="entry name" value="Spermidine/putrescine import ATP-binding protein PotA"/>
    <property type="match status" value="1"/>
</dbReference>
<dbReference type="SMART" id="SM00382">
    <property type="entry name" value="AAA"/>
    <property type="match status" value="1"/>
</dbReference>
<comment type="caution">
    <text evidence="8">The sequence shown here is derived from an EMBL/GenBank/DDBJ whole genome shotgun (WGS) entry which is preliminary data.</text>
</comment>
<dbReference type="EMBL" id="JACIIJ010000001">
    <property type="protein sequence ID" value="MBB6219802.1"/>
    <property type="molecule type" value="Genomic_DNA"/>
</dbReference>
<dbReference type="SUPFAM" id="SSF52540">
    <property type="entry name" value="P-loop containing nucleoside triphosphate hydrolases"/>
    <property type="match status" value="1"/>
</dbReference>
<feature type="domain" description="ABC transporter" evidence="6">
    <location>
        <begin position="9"/>
        <end position="241"/>
    </location>
</feature>
<evidence type="ECO:0000313" key="10">
    <source>
        <dbReference type="Proteomes" id="UP000535276"/>
    </source>
</evidence>
<dbReference type="InterPro" id="IPR003593">
    <property type="entry name" value="AAA+_ATPase"/>
</dbReference>
<dbReference type="Gene3D" id="2.40.50.100">
    <property type="match status" value="1"/>
</dbReference>
<dbReference type="EMBL" id="JACBZV010000007">
    <property type="protein sequence ID" value="NYJ13253.1"/>
    <property type="molecule type" value="Genomic_DNA"/>
</dbReference>
<dbReference type="Pfam" id="PF00005">
    <property type="entry name" value="ABC_tran"/>
    <property type="match status" value="1"/>
</dbReference>